<dbReference type="InterPro" id="IPR043132">
    <property type="entry name" value="BCAT-like_C"/>
</dbReference>
<dbReference type="AlphaFoldDB" id="A0A2K3QFU6"/>
<dbReference type="Pfam" id="PF01063">
    <property type="entry name" value="Aminotran_4"/>
    <property type="match status" value="1"/>
</dbReference>
<dbReference type="Proteomes" id="UP000236621">
    <property type="component" value="Unassembled WGS sequence"/>
</dbReference>
<dbReference type="GO" id="GO:0003824">
    <property type="term" value="F:catalytic activity"/>
    <property type="evidence" value="ECO:0007669"/>
    <property type="project" value="InterPro"/>
</dbReference>
<evidence type="ECO:0008006" key="3">
    <source>
        <dbReference type="Google" id="ProtNLM"/>
    </source>
</evidence>
<evidence type="ECO:0000313" key="2">
    <source>
        <dbReference type="Proteomes" id="UP000236621"/>
    </source>
</evidence>
<comment type="caution">
    <text evidence="1">The sequence shown here is derived from an EMBL/GenBank/DDBJ whole genome shotgun (WGS) entry which is preliminary data.</text>
</comment>
<sequence length="316" mass="35446">MSDAALSLSTLSLSTSPPYDVDLKQAHTRRPALNTTASDAAFSLSTSLRYDVNLKQVPALGVGYAGWNTWNSWNESPFYMLDLHRDRILRAATHWGWKKAIDTLSGDEALSRLAKMAQDFIGESETKPLRLRILVNSEGSISFEKFDTPKSPLENLLPGRLTPPGDRIERHEPPARPCYTLVVDDIPIARSEFTHYKTTRRAMYDAARSRAGIEPHDTLKEVLIINRDDKTVMEGSMTTPYFWRDGIWVTPPVSAEFSWQDGSGGQDGTTRRWALEREVVYERVIPVDSLTTGEQCWISNGVGGFRRAVVSLAKDN</sequence>
<dbReference type="STRING" id="45235.A0A2K3QFU6"/>
<proteinExistence type="predicted"/>
<reference evidence="1 2" key="1">
    <citation type="submission" date="2017-08" db="EMBL/GenBank/DDBJ databases">
        <title>Harnessing the power of phylogenomics to disentangle the directionality and signatures of interkingdom host jumping in the parasitic fungal genus Tolypocladium.</title>
        <authorList>
            <person name="Quandt C.A."/>
            <person name="Patterson W."/>
            <person name="Spatafora J.W."/>
        </authorList>
    </citation>
    <scope>NUCLEOTIDE SEQUENCE [LARGE SCALE GENOMIC DNA]</scope>
    <source>
        <strain evidence="1 2">CBS 113982</strain>
    </source>
</reference>
<organism evidence="1 2">
    <name type="scientific">Tolypocladium capitatum</name>
    <dbReference type="NCBI Taxonomy" id="45235"/>
    <lineage>
        <taxon>Eukaryota</taxon>
        <taxon>Fungi</taxon>
        <taxon>Dikarya</taxon>
        <taxon>Ascomycota</taxon>
        <taxon>Pezizomycotina</taxon>
        <taxon>Sordariomycetes</taxon>
        <taxon>Hypocreomycetidae</taxon>
        <taxon>Hypocreales</taxon>
        <taxon>Ophiocordycipitaceae</taxon>
        <taxon>Tolypocladium</taxon>
    </lineage>
</organism>
<dbReference type="InterPro" id="IPR043131">
    <property type="entry name" value="BCAT-like_N"/>
</dbReference>
<dbReference type="OrthoDB" id="5288718at2759"/>
<dbReference type="SUPFAM" id="SSF56752">
    <property type="entry name" value="D-aminoacid aminotransferase-like PLP-dependent enzymes"/>
    <property type="match status" value="1"/>
</dbReference>
<dbReference type="Gene3D" id="3.30.470.10">
    <property type="match status" value="1"/>
</dbReference>
<protein>
    <recommendedName>
        <fullName evidence="3">Aminodeoxychorismate lyase</fullName>
    </recommendedName>
</protein>
<keyword evidence="2" id="KW-1185">Reference proteome</keyword>
<dbReference type="EMBL" id="NRSZ01000560">
    <property type="protein sequence ID" value="PNY26381.1"/>
    <property type="molecule type" value="Genomic_DNA"/>
</dbReference>
<name>A0A2K3QFU6_9HYPO</name>
<accession>A0A2K3QFU6</accession>
<gene>
    <name evidence="1" type="ORF">TCAP_03699</name>
</gene>
<dbReference type="InterPro" id="IPR036038">
    <property type="entry name" value="Aminotransferase-like"/>
</dbReference>
<dbReference type="InterPro" id="IPR001544">
    <property type="entry name" value="Aminotrans_IV"/>
</dbReference>
<dbReference type="Gene3D" id="3.20.10.10">
    <property type="entry name" value="D-amino Acid Aminotransferase, subunit A, domain 2"/>
    <property type="match status" value="1"/>
</dbReference>
<evidence type="ECO:0000313" key="1">
    <source>
        <dbReference type="EMBL" id="PNY26381.1"/>
    </source>
</evidence>